<evidence type="ECO:0008006" key="6">
    <source>
        <dbReference type="Google" id="ProtNLM"/>
    </source>
</evidence>
<dbReference type="Pfam" id="PF14392">
    <property type="entry name" value="zf-CCHC_4"/>
    <property type="match status" value="1"/>
</dbReference>
<name>A0A7J6HP05_CANSA</name>
<dbReference type="GO" id="GO:0004523">
    <property type="term" value="F:RNA-DNA hybrid ribonuclease activity"/>
    <property type="evidence" value="ECO:0007669"/>
    <property type="project" value="InterPro"/>
</dbReference>
<dbReference type="SUPFAM" id="SSF53098">
    <property type="entry name" value="Ribonuclease H-like"/>
    <property type="match status" value="1"/>
</dbReference>
<feature type="domain" description="Zinc knuckle CX2CX4HX4C" evidence="3">
    <location>
        <begin position="164"/>
        <end position="196"/>
    </location>
</feature>
<evidence type="ECO:0000259" key="2">
    <source>
        <dbReference type="Pfam" id="PF13456"/>
    </source>
</evidence>
<dbReference type="InterPro" id="IPR036397">
    <property type="entry name" value="RNaseH_sf"/>
</dbReference>
<proteinExistence type="predicted"/>
<comment type="caution">
    <text evidence="4">The sequence shown here is derived from an EMBL/GenBank/DDBJ whole genome shotgun (WGS) entry which is preliminary data.</text>
</comment>
<gene>
    <name evidence="4" type="ORF">F8388_005739</name>
</gene>
<feature type="compositionally biased region" description="Basic and acidic residues" evidence="1">
    <location>
        <begin position="345"/>
        <end position="354"/>
    </location>
</feature>
<feature type="region of interest" description="Disordered" evidence="1">
    <location>
        <begin position="269"/>
        <end position="317"/>
    </location>
</feature>
<protein>
    <recommendedName>
        <fullName evidence="6">CCHC-type domain-containing protein</fullName>
    </recommendedName>
</protein>
<dbReference type="InterPro" id="IPR002156">
    <property type="entry name" value="RNaseH_domain"/>
</dbReference>
<evidence type="ECO:0000256" key="1">
    <source>
        <dbReference type="SAM" id="MobiDB-lite"/>
    </source>
</evidence>
<dbReference type="Pfam" id="PF13456">
    <property type="entry name" value="RVT_3"/>
    <property type="match status" value="1"/>
</dbReference>
<dbReference type="InterPro" id="IPR012337">
    <property type="entry name" value="RNaseH-like_sf"/>
</dbReference>
<dbReference type="InterPro" id="IPR025836">
    <property type="entry name" value="Zn_knuckle_CX2CX4HX4C"/>
</dbReference>
<feature type="region of interest" description="Disordered" evidence="1">
    <location>
        <begin position="496"/>
        <end position="522"/>
    </location>
</feature>
<dbReference type="InterPro" id="IPR040256">
    <property type="entry name" value="At4g02000-like"/>
</dbReference>
<dbReference type="AlphaFoldDB" id="A0A7J6HP05"/>
<dbReference type="GO" id="GO:0003676">
    <property type="term" value="F:nucleic acid binding"/>
    <property type="evidence" value="ECO:0007669"/>
    <property type="project" value="InterPro"/>
</dbReference>
<dbReference type="PANTHER" id="PTHR31286">
    <property type="entry name" value="GLYCINE-RICH CELL WALL STRUCTURAL PROTEIN 1.8-LIKE"/>
    <property type="match status" value="1"/>
</dbReference>
<evidence type="ECO:0000259" key="3">
    <source>
        <dbReference type="Pfam" id="PF14392"/>
    </source>
</evidence>
<reference evidence="4 5" key="1">
    <citation type="journal article" date="2020" name="bioRxiv">
        <title>Sequence and annotation of 42 cannabis genomes reveals extensive copy number variation in cannabinoid synthesis and pathogen resistance genes.</title>
        <authorList>
            <person name="Mckernan K.J."/>
            <person name="Helbert Y."/>
            <person name="Kane L.T."/>
            <person name="Ebling H."/>
            <person name="Zhang L."/>
            <person name="Liu B."/>
            <person name="Eaton Z."/>
            <person name="Mclaughlin S."/>
            <person name="Kingan S."/>
            <person name="Baybayan P."/>
            <person name="Concepcion G."/>
            <person name="Jordan M."/>
            <person name="Riva A."/>
            <person name="Barbazuk W."/>
            <person name="Harkins T."/>
        </authorList>
    </citation>
    <scope>NUCLEOTIDE SEQUENCE [LARGE SCALE GENOMIC DNA]</scope>
    <source>
        <strain evidence="5">cv. Jamaican Lion 4</strain>
        <tissue evidence="4">Leaf</tissue>
    </source>
</reference>
<dbReference type="InterPro" id="IPR044730">
    <property type="entry name" value="RNase_H-like_dom_plant"/>
</dbReference>
<feature type="domain" description="RNase H type-1" evidence="2">
    <location>
        <begin position="666"/>
        <end position="740"/>
    </location>
</feature>
<sequence length="765" mass="86907">MEKEEIMKRDSNLEMEMLELFEDITLEDVVASKACVGKAALLENEEVWGRCSWVLFDEEDDYHFVMERRPWIINGVLLNIKPWPVEGEVHSGEFEVASFWVQFHCLPTRFLSNENIPILAKKVGNLVKKEEKSKEELVRRGYLRSNIEIWLSHPFPSGFFLKADGKPDSLVQFKYEKLPHLCFSCGRLAHWEKVCSDQPTMVYSKIGPTVPMYETWIKSKTRRSNCFNMKGKGTSQLIIEREEVPEWELTRNRGRNTWKRHAKVLEKMSRSSGDSAVVIPEPGEENGIDKDKVEDSTMTGGHKQKNVQEGTSTTEPIMLGTGEDCTRTGGISVADGNGVQNVENVGDRQMEGPDGEERIPDIGPIIAQSLEIPHSWLCRSQKPHDFPEPIPLKWPNDDPKAQELFFKLYVPDLTDMYKAQASLICNPPDLSMMIVQFLGTKKQKPHTWYHPWPAVTSFELPSCPSTVEAEGNGKSQEEAAVTPKFCLGSAECGEKKRRKSSRQTGLGPRMFNRGSGVKTRRARKRAETQQCEINEFEVSNLPILASDHSPILLSTSEEHRRLNYPFWFMEVWTWSPGCEKVIDLAWKYEFNGRKDEILIKKLGKTKRDLKMWNQNSFGFCDQKLRKFKQELVEIQNKDIADPGEVSLLASQDIADPFCSTDLVPFNTDASILNDEAGLAAVQRAEEDREMAWVATDFKKVAGILEGELLAIMLALQVARQCNILKIKVLSDSKVAVMALNLGCLPLAWGTYLVFESCLCMCKCFD</sequence>
<evidence type="ECO:0000313" key="4">
    <source>
        <dbReference type="EMBL" id="KAF4396469.1"/>
    </source>
</evidence>
<accession>A0A7J6HP05</accession>
<organism evidence="4 5">
    <name type="scientific">Cannabis sativa</name>
    <name type="common">Hemp</name>
    <name type="synonym">Marijuana</name>
    <dbReference type="NCBI Taxonomy" id="3483"/>
    <lineage>
        <taxon>Eukaryota</taxon>
        <taxon>Viridiplantae</taxon>
        <taxon>Streptophyta</taxon>
        <taxon>Embryophyta</taxon>
        <taxon>Tracheophyta</taxon>
        <taxon>Spermatophyta</taxon>
        <taxon>Magnoliopsida</taxon>
        <taxon>eudicotyledons</taxon>
        <taxon>Gunneridae</taxon>
        <taxon>Pentapetalae</taxon>
        <taxon>rosids</taxon>
        <taxon>fabids</taxon>
        <taxon>Rosales</taxon>
        <taxon>Cannabaceae</taxon>
        <taxon>Cannabis</taxon>
    </lineage>
</organism>
<dbReference type="CDD" id="cd06222">
    <property type="entry name" value="RNase_H_like"/>
    <property type="match status" value="1"/>
</dbReference>
<feature type="region of interest" description="Disordered" evidence="1">
    <location>
        <begin position="332"/>
        <end position="354"/>
    </location>
</feature>
<dbReference type="Gene3D" id="3.30.420.10">
    <property type="entry name" value="Ribonuclease H-like superfamily/Ribonuclease H"/>
    <property type="match status" value="1"/>
</dbReference>
<dbReference type="Proteomes" id="UP000525078">
    <property type="component" value="Unassembled WGS sequence"/>
</dbReference>
<dbReference type="PANTHER" id="PTHR31286:SF180">
    <property type="entry name" value="OS10G0362600 PROTEIN"/>
    <property type="match status" value="1"/>
</dbReference>
<evidence type="ECO:0000313" key="5">
    <source>
        <dbReference type="Proteomes" id="UP000525078"/>
    </source>
</evidence>
<dbReference type="EMBL" id="JAATIP010000002">
    <property type="protein sequence ID" value="KAF4396469.1"/>
    <property type="molecule type" value="Genomic_DNA"/>
</dbReference>